<feature type="compositionally biased region" description="Polar residues" evidence="1">
    <location>
        <begin position="13"/>
        <end position="22"/>
    </location>
</feature>
<evidence type="ECO:0000313" key="2">
    <source>
        <dbReference type="EMBL" id="SVE51364.1"/>
    </source>
</evidence>
<gene>
    <name evidence="2" type="ORF">METZ01_LOCUS504218</name>
</gene>
<sequence>TATTQRPRIVSGLPSNICSTDS</sequence>
<dbReference type="EMBL" id="UINC01222537">
    <property type="protein sequence ID" value="SVE51364.1"/>
    <property type="molecule type" value="Genomic_DNA"/>
</dbReference>
<proteinExistence type="predicted"/>
<reference evidence="2" key="1">
    <citation type="submission" date="2018-05" db="EMBL/GenBank/DDBJ databases">
        <authorList>
            <person name="Lanie J.A."/>
            <person name="Ng W.-L."/>
            <person name="Kazmierczak K.M."/>
            <person name="Andrzejewski T.M."/>
            <person name="Davidsen T.M."/>
            <person name="Wayne K.J."/>
            <person name="Tettelin H."/>
            <person name="Glass J.I."/>
            <person name="Rusch D."/>
            <person name="Podicherti R."/>
            <person name="Tsui H.-C.T."/>
            <person name="Winkler M.E."/>
        </authorList>
    </citation>
    <scope>NUCLEOTIDE SEQUENCE</scope>
</reference>
<protein>
    <submittedName>
        <fullName evidence="2">Uncharacterized protein</fullName>
    </submittedName>
</protein>
<evidence type="ECO:0000256" key="1">
    <source>
        <dbReference type="SAM" id="MobiDB-lite"/>
    </source>
</evidence>
<feature type="region of interest" description="Disordered" evidence="1">
    <location>
        <begin position="1"/>
        <end position="22"/>
    </location>
</feature>
<name>A0A383E456_9ZZZZ</name>
<feature type="non-terminal residue" evidence="2">
    <location>
        <position position="22"/>
    </location>
</feature>
<accession>A0A383E456</accession>
<feature type="non-terminal residue" evidence="2">
    <location>
        <position position="1"/>
    </location>
</feature>
<organism evidence="2">
    <name type="scientific">marine metagenome</name>
    <dbReference type="NCBI Taxonomy" id="408172"/>
    <lineage>
        <taxon>unclassified sequences</taxon>
        <taxon>metagenomes</taxon>
        <taxon>ecological metagenomes</taxon>
    </lineage>
</organism>
<dbReference type="AlphaFoldDB" id="A0A383E456"/>